<dbReference type="AlphaFoldDB" id="Q7UTZ1"/>
<gene>
    <name evidence="1" type="ordered locus">RB3610</name>
</gene>
<sequence>MRQAAVPEAISTSTKRNLCVWRDARTVSRVVPFHGKASKVDMIGQIGLQNGSCDSCNPICINRTVTHVQSSYSKQWVSSDLMRPA</sequence>
<organism evidence="1 2">
    <name type="scientific">Rhodopirellula baltica (strain DSM 10527 / NCIMB 13988 / SH1)</name>
    <dbReference type="NCBI Taxonomy" id="243090"/>
    <lineage>
        <taxon>Bacteria</taxon>
        <taxon>Pseudomonadati</taxon>
        <taxon>Planctomycetota</taxon>
        <taxon>Planctomycetia</taxon>
        <taxon>Pirellulales</taxon>
        <taxon>Pirellulaceae</taxon>
        <taxon>Rhodopirellula</taxon>
    </lineage>
</organism>
<dbReference type="STRING" id="243090.RB3610"/>
<dbReference type="Proteomes" id="UP000001025">
    <property type="component" value="Chromosome"/>
</dbReference>
<dbReference type="EMBL" id="BX294139">
    <property type="protein sequence ID" value="CAD73293.1"/>
    <property type="molecule type" value="Genomic_DNA"/>
</dbReference>
<protein>
    <submittedName>
        <fullName evidence="1">Uncharacterized protein</fullName>
    </submittedName>
</protein>
<evidence type="ECO:0000313" key="2">
    <source>
        <dbReference type="Proteomes" id="UP000001025"/>
    </source>
</evidence>
<proteinExistence type="predicted"/>
<keyword evidence="2" id="KW-1185">Reference proteome</keyword>
<accession>Q7UTZ1</accession>
<dbReference type="EnsemblBacteria" id="CAD73293">
    <property type="protein sequence ID" value="CAD73293"/>
    <property type="gene ID" value="RB3610"/>
</dbReference>
<evidence type="ECO:0000313" key="1">
    <source>
        <dbReference type="EMBL" id="CAD73293.1"/>
    </source>
</evidence>
<dbReference type="KEGG" id="rba:RB3610"/>
<dbReference type="InParanoid" id="Q7UTZ1"/>
<name>Q7UTZ1_RHOBA</name>
<reference evidence="1 2" key="1">
    <citation type="journal article" date="2003" name="Proc. Natl. Acad. Sci. U.S.A.">
        <title>Complete genome sequence of the marine planctomycete Pirellula sp. strain 1.</title>
        <authorList>
            <person name="Gloeckner F.O."/>
            <person name="Kube M."/>
            <person name="Bauer M."/>
            <person name="Teeling H."/>
            <person name="Lombardot T."/>
            <person name="Ludwig W."/>
            <person name="Gade D."/>
            <person name="Beck A."/>
            <person name="Borzym K."/>
            <person name="Heitmann K."/>
            <person name="Rabus R."/>
            <person name="Schlesner H."/>
            <person name="Amann R."/>
            <person name="Reinhardt R."/>
        </authorList>
    </citation>
    <scope>NUCLEOTIDE SEQUENCE [LARGE SCALE GENOMIC DNA]</scope>
    <source>
        <strain evidence="2">DSM 10527 / NCIMB 13988 / SH1</strain>
    </source>
</reference>
<dbReference type="HOGENOM" id="CLU_2510438_0_0_0"/>